<sequence length="168" mass="18400">MTLVREGAITEDDFVRLADDAAIPLSGKVLVGWDRWSAELSAPASEAARFGVQLPNTLDVIHQWPQLQHLAMIALSFPAFADGRAYSQARLLRDRLGFKGELRAVGNAVVRDQMQSLQRCGFNSFELRADQDAAECIAALHDFSQAYQPAADHLPGVLGARRRTAAAR</sequence>
<dbReference type="PATRIC" id="fig|1172194.4.peg.3085"/>
<dbReference type="Pfam" id="PF06073">
    <property type="entry name" value="DUF934"/>
    <property type="match status" value="1"/>
</dbReference>
<dbReference type="PIRSF" id="PIRSF030820">
    <property type="entry name" value="UCP030820"/>
    <property type="match status" value="1"/>
</dbReference>
<evidence type="ECO:0000313" key="2">
    <source>
        <dbReference type="Proteomes" id="UP000003704"/>
    </source>
</evidence>
<dbReference type="STRING" id="1172194.WQQ_31840"/>
<keyword evidence="2" id="KW-1185">Reference proteome</keyword>
<name>I7ZD54_9GAMM</name>
<protein>
    <recommendedName>
        <fullName evidence="3">Oxidoreductase probably involved in sulfite reduction</fullName>
    </recommendedName>
</protein>
<dbReference type="OrthoDB" id="9800421at2"/>
<dbReference type="RefSeq" id="WP_007186123.1">
    <property type="nucleotide sequence ID" value="NZ_AKGD01000002.1"/>
</dbReference>
<dbReference type="Proteomes" id="UP000003704">
    <property type="component" value="Unassembled WGS sequence"/>
</dbReference>
<accession>I7ZD54</accession>
<dbReference type="EMBL" id="AKGD01000002">
    <property type="protein sequence ID" value="EIT69602.1"/>
    <property type="molecule type" value="Genomic_DNA"/>
</dbReference>
<evidence type="ECO:0000313" key="1">
    <source>
        <dbReference type="EMBL" id="EIT69602.1"/>
    </source>
</evidence>
<organism evidence="1 2">
    <name type="scientific">Hydrocarboniphaga effusa AP103</name>
    <dbReference type="NCBI Taxonomy" id="1172194"/>
    <lineage>
        <taxon>Bacteria</taxon>
        <taxon>Pseudomonadati</taxon>
        <taxon>Pseudomonadota</taxon>
        <taxon>Gammaproteobacteria</taxon>
        <taxon>Nevskiales</taxon>
        <taxon>Nevskiaceae</taxon>
        <taxon>Hydrocarboniphaga</taxon>
    </lineage>
</organism>
<evidence type="ECO:0008006" key="3">
    <source>
        <dbReference type="Google" id="ProtNLM"/>
    </source>
</evidence>
<reference evidence="1 2" key="1">
    <citation type="journal article" date="2012" name="J. Bacteriol.">
        <title>Genome Sequence of n-Alkane-Degrading Hydrocarboniphaga effusa Strain AP103T (ATCC BAA-332T).</title>
        <authorList>
            <person name="Chang H.K."/>
            <person name="Zylstra G.J."/>
            <person name="Chae J.C."/>
        </authorList>
    </citation>
    <scope>NUCLEOTIDE SEQUENCE [LARGE SCALE GENOMIC DNA]</scope>
    <source>
        <strain evidence="1 2">AP103</strain>
    </source>
</reference>
<gene>
    <name evidence="1" type="ORF">WQQ_31840</name>
</gene>
<proteinExistence type="predicted"/>
<comment type="caution">
    <text evidence="1">The sequence shown here is derived from an EMBL/GenBank/DDBJ whole genome shotgun (WGS) entry which is preliminary data.</text>
</comment>
<dbReference type="AlphaFoldDB" id="I7ZD54"/>
<dbReference type="InterPro" id="IPR008318">
    <property type="entry name" value="UCP030820"/>
</dbReference>